<feature type="non-terminal residue" evidence="2">
    <location>
        <position position="1"/>
    </location>
</feature>
<gene>
    <name evidence="2" type="ORF">H1R20_g16364</name>
</gene>
<protein>
    <submittedName>
        <fullName evidence="2">Uncharacterized protein</fullName>
    </submittedName>
</protein>
<feature type="compositionally biased region" description="Polar residues" evidence="1">
    <location>
        <begin position="134"/>
        <end position="150"/>
    </location>
</feature>
<accession>A0A9W8IVX8</accession>
<feature type="compositionally biased region" description="Polar residues" evidence="1">
    <location>
        <begin position="107"/>
        <end position="116"/>
    </location>
</feature>
<comment type="caution">
    <text evidence="2">The sequence shown here is derived from an EMBL/GenBank/DDBJ whole genome shotgun (WGS) entry which is preliminary data.</text>
</comment>
<evidence type="ECO:0000313" key="2">
    <source>
        <dbReference type="EMBL" id="KAJ2920728.1"/>
    </source>
</evidence>
<feature type="region of interest" description="Disordered" evidence="1">
    <location>
        <begin position="217"/>
        <end position="242"/>
    </location>
</feature>
<proteinExistence type="predicted"/>
<evidence type="ECO:0000313" key="3">
    <source>
        <dbReference type="Proteomes" id="UP001140091"/>
    </source>
</evidence>
<feature type="compositionally biased region" description="Basic residues" evidence="1">
    <location>
        <begin position="220"/>
        <end position="242"/>
    </location>
</feature>
<organism evidence="2 3">
    <name type="scientific">Candolleomyces eurysporus</name>
    <dbReference type="NCBI Taxonomy" id="2828524"/>
    <lineage>
        <taxon>Eukaryota</taxon>
        <taxon>Fungi</taxon>
        <taxon>Dikarya</taxon>
        <taxon>Basidiomycota</taxon>
        <taxon>Agaricomycotina</taxon>
        <taxon>Agaricomycetes</taxon>
        <taxon>Agaricomycetidae</taxon>
        <taxon>Agaricales</taxon>
        <taxon>Agaricineae</taxon>
        <taxon>Psathyrellaceae</taxon>
        <taxon>Candolleomyces</taxon>
    </lineage>
</organism>
<name>A0A9W8IVX8_9AGAR</name>
<feature type="region of interest" description="Disordered" evidence="1">
    <location>
        <begin position="87"/>
        <end position="167"/>
    </location>
</feature>
<dbReference type="AlphaFoldDB" id="A0A9W8IVX8"/>
<sequence length="242" mass="26746">MNPKPARLPDVMAFPRNATTDDTLLPSHVYTLSFDVPSPSAEVSSEDEDGQLLLLEKNVDPVALNVNDPMDDLQPAFSSANYASIQGQWTPASPRQPDSYHLDPTGLGSSRMASRQSRVDKVGHEQPRVRWEETSSNPDRALRTSKQGCSMPTRGQARPKLSRGLSYTNASEDPLAQQTQFAASPIPTTRPASNPSSFSSGLSYQLTASGLLGLRDPHTRTTRLRRNMRRTKRTKNAHHHFQ</sequence>
<dbReference type="EMBL" id="JANBPK010001785">
    <property type="protein sequence ID" value="KAJ2920728.1"/>
    <property type="molecule type" value="Genomic_DNA"/>
</dbReference>
<dbReference type="Proteomes" id="UP001140091">
    <property type="component" value="Unassembled WGS sequence"/>
</dbReference>
<reference evidence="2" key="1">
    <citation type="submission" date="2022-06" db="EMBL/GenBank/DDBJ databases">
        <title>Genome Sequence of Candolleomyces eurysporus.</title>
        <authorList>
            <person name="Buettner E."/>
        </authorList>
    </citation>
    <scope>NUCLEOTIDE SEQUENCE</scope>
    <source>
        <strain evidence="2">VTCC 930004</strain>
    </source>
</reference>
<keyword evidence="3" id="KW-1185">Reference proteome</keyword>
<feature type="compositionally biased region" description="Basic and acidic residues" evidence="1">
    <location>
        <begin position="117"/>
        <end position="133"/>
    </location>
</feature>
<evidence type="ECO:0000256" key="1">
    <source>
        <dbReference type="SAM" id="MobiDB-lite"/>
    </source>
</evidence>